<dbReference type="EMBL" id="LAVV01009065">
    <property type="protein sequence ID" value="KNZ51296.1"/>
    <property type="molecule type" value="Genomic_DNA"/>
</dbReference>
<sequence>MLHLPDFNICYIHSSLSKLGLMIWVPNLNEQADSLAKSSSNCPQTCKLLMAPRQVIKVIKPVQAHSDDKYLPKKQIYLVKKLPFRSEPSNTFFRRLNDVMKDSGAQDTKCMPGRHCLQVKNGLITIFPKAPKGLPLEFYNVNWFNNKLSSQHQNFANIDSVAFLPDPLNSLCSKALEKKKKTRHPKMMKEAIMGEELIYRTPMGKRMMMRRMMTIRVERDADEEYEEFEKQDEEICLENLGKGTYSGGLADSNWNTWQ</sequence>
<evidence type="ECO:0000313" key="2">
    <source>
        <dbReference type="Proteomes" id="UP000037035"/>
    </source>
</evidence>
<protein>
    <submittedName>
        <fullName evidence="1">Uncharacterized protein</fullName>
    </submittedName>
</protein>
<dbReference type="Proteomes" id="UP000037035">
    <property type="component" value="Unassembled WGS sequence"/>
</dbReference>
<dbReference type="VEuPathDB" id="FungiDB:VP01_4006g1"/>
<reference evidence="1 2" key="1">
    <citation type="submission" date="2015-08" db="EMBL/GenBank/DDBJ databases">
        <title>Next Generation Sequencing and Analysis of the Genome of Puccinia sorghi L Schw, the Causal Agent of Maize Common Rust.</title>
        <authorList>
            <person name="Rochi L."/>
            <person name="Burguener G."/>
            <person name="Darino M."/>
            <person name="Turjanski A."/>
            <person name="Kreff E."/>
            <person name="Dieguez M.J."/>
            <person name="Sacco F."/>
        </authorList>
    </citation>
    <scope>NUCLEOTIDE SEQUENCE [LARGE SCALE GENOMIC DNA]</scope>
    <source>
        <strain evidence="1 2">RO10H11247</strain>
    </source>
</reference>
<proteinExistence type="predicted"/>
<dbReference type="AlphaFoldDB" id="A0A0L6URY2"/>
<accession>A0A0L6URY2</accession>
<organism evidence="1 2">
    <name type="scientific">Puccinia sorghi</name>
    <dbReference type="NCBI Taxonomy" id="27349"/>
    <lineage>
        <taxon>Eukaryota</taxon>
        <taxon>Fungi</taxon>
        <taxon>Dikarya</taxon>
        <taxon>Basidiomycota</taxon>
        <taxon>Pucciniomycotina</taxon>
        <taxon>Pucciniomycetes</taxon>
        <taxon>Pucciniales</taxon>
        <taxon>Pucciniaceae</taxon>
        <taxon>Puccinia</taxon>
    </lineage>
</organism>
<comment type="caution">
    <text evidence="1">The sequence shown here is derived from an EMBL/GenBank/DDBJ whole genome shotgun (WGS) entry which is preliminary data.</text>
</comment>
<name>A0A0L6URY2_9BASI</name>
<gene>
    <name evidence="1" type="ORF">VP01_4006g1</name>
</gene>
<keyword evidence="2" id="KW-1185">Reference proteome</keyword>
<evidence type="ECO:0000313" key="1">
    <source>
        <dbReference type="EMBL" id="KNZ51296.1"/>
    </source>
</evidence>
<dbReference type="STRING" id="27349.A0A0L6URY2"/>
<dbReference type="OrthoDB" id="2507052at2759"/>